<keyword evidence="4" id="KW-1185">Reference proteome</keyword>
<dbReference type="AlphaFoldDB" id="A0A0V0R125"/>
<dbReference type="InParanoid" id="A0A0V0R125"/>
<comment type="caution">
    <text evidence="3">The sequence shown here is derived from an EMBL/GenBank/DDBJ whole genome shotgun (WGS) entry which is preliminary data.</text>
</comment>
<proteinExistence type="predicted"/>
<feature type="coiled-coil region" evidence="1">
    <location>
        <begin position="385"/>
        <end position="463"/>
    </location>
</feature>
<evidence type="ECO:0000256" key="2">
    <source>
        <dbReference type="SAM" id="MobiDB-lite"/>
    </source>
</evidence>
<accession>A0A0V0R125</accession>
<evidence type="ECO:0000313" key="4">
    <source>
        <dbReference type="Proteomes" id="UP000054937"/>
    </source>
</evidence>
<reference evidence="3 4" key="1">
    <citation type="journal article" date="2015" name="Sci. Rep.">
        <title>Genome of the facultative scuticociliatosis pathogen Pseudocohnilembus persalinus provides insight into its virulence through horizontal gene transfer.</title>
        <authorList>
            <person name="Xiong J."/>
            <person name="Wang G."/>
            <person name="Cheng J."/>
            <person name="Tian M."/>
            <person name="Pan X."/>
            <person name="Warren A."/>
            <person name="Jiang C."/>
            <person name="Yuan D."/>
            <person name="Miao W."/>
        </authorList>
    </citation>
    <scope>NUCLEOTIDE SEQUENCE [LARGE SCALE GENOMIC DNA]</scope>
    <source>
        <strain evidence="3">36N120E</strain>
    </source>
</reference>
<feature type="compositionally biased region" description="Basic and acidic residues" evidence="2">
    <location>
        <begin position="199"/>
        <end position="218"/>
    </location>
</feature>
<gene>
    <name evidence="3" type="ORF">PPERSA_01163</name>
</gene>
<keyword evidence="1" id="KW-0175">Coiled coil</keyword>
<dbReference type="Proteomes" id="UP000054937">
    <property type="component" value="Unassembled WGS sequence"/>
</dbReference>
<dbReference type="OrthoDB" id="313556at2759"/>
<feature type="region of interest" description="Disordered" evidence="2">
    <location>
        <begin position="272"/>
        <end position="297"/>
    </location>
</feature>
<feature type="compositionally biased region" description="Polar residues" evidence="2">
    <location>
        <begin position="277"/>
        <end position="297"/>
    </location>
</feature>
<feature type="region of interest" description="Disordered" evidence="2">
    <location>
        <begin position="184"/>
        <end position="250"/>
    </location>
</feature>
<sequence>MDPEEVSINLPDYLSSSEKYKLNVKPIKYEINENKNEQIMKAVVETVNLVINDDSLSALTKLNAIRLIKETNNEKSDTMFFYTEQNLLDTYQEIALYKKEIQMDDRGKTYFDGHDQQQEIQILGNSFLRLVLECIFVWSQWHKSSKVNKIFKELKYSQNVRFPPNLNYFKEYNQLIEIEQIEHEDEEDLQVNDSPNKNDQNHKNSDQKSNQDEKKDEQSQSPVKTPQYNQQSAPYNNRKEEQGQNSENNQLYSTQNSVLDSYKHEVQRNSEKYKLRGTQSNLRPQSPNSSNIHNNSLYSSKKSVSNTLMISRGNVNTSRQSIQDEKKLNKPFESTYHNKNSAKNNKFDLNIVSKYGVSNASQKQASGLSVNKEVLEKPGFSARNIQKKENQLHNINSNISDNNNNQEISRYLSIIEELTQERDKYKALYEQDNANLKVKEKQLKDLQKEKEELEQENMKLLKQSVPKDYNYNQY</sequence>
<evidence type="ECO:0000256" key="1">
    <source>
        <dbReference type="SAM" id="Coils"/>
    </source>
</evidence>
<feature type="compositionally biased region" description="Polar residues" evidence="2">
    <location>
        <begin position="219"/>
        <end position="235"/>
    </location>
</feature>
<evidence type="ECO:0000313" key="3">
    <source>
        <dbReference type="EMBL" id="KRX08233.1"/>
    </source>
</evidence>
<name>A0A0V0R125_PSEPJ</name>
<dbReference type="EMBL" id="LDAU01000067">
    <property type="protein sequence ID" value="KRX08233.1"/>
    <property type="molecule type" value="Genomic_DNA"/>
</dbReference>
<organism evidence="3 4">
    <name type="scientific">Pseudocohnilembus persalinus</name>
    <name type="common">Ciliate</name>
    <dbReference type="NCBI Taxonomy" id="266149"/>
    <lineage>
        <taxon>Eukaryota</taxon>
        <taxon>Sar</taxon>
        <taxon>Alveolata</taxon>
        <taxon>Ciliophora</taxon>
        <taxon>Intramacronucleata</taxon>
        <taxon>Oligohymenophorea</taxon>
        <taxon>Scuticociliatia</taxon>
        <taxon>Philasterida</taxon>
        <taxon>Pseudocohnilembidae</taxon>
        <taxon>Pseudocohnilembus</taxon>
    </lineage>
</organism>
<protein>
    <submittedName>
        <fullName evidence="3">Uncharacterized protein</fullName>
    </submittedName>
</protein>